<feature type="region of interest" description="Disordered" evidence="1">
    <location>
        <begin position="1"/>
        <end position="37"/>
    </location>
</feature>
<keyword evidence="3" id="KW-1185">Reference proteome</keyword>
<feature type="compositionally biased region" description="Basic residues" evidence="1">
    <location>
        <begin position="1"/>
        <end position="11"/>
    </location>
</feature>
<name>A0AAD6MPI9_9EURO</name>
<feature type="compositionally biased region" description="Basic and acidic residues" evidence="1">
    <location>
        <begin position="24"/>
        <end position="37"/>
    </location>
</feature>
<dbReference type="GeneID" id="81584531"/>
<protein>
    <submittedName>
        <fullName evidence="2">Uncharacterized protein</fullName>
    </submittedName>
</protein>
<sequence>MHLFSWRRRRAGTQTCNPAGTAHGQEKDLSETSGSREKERAQLYLKFLDKRRATTLQAIYQNEFMLEQLRMRLHYIDEDIAAEEQKMAQ</sequence>
<comment type="caution">
    <text evidence="2">The sequence shown here is derived from an EMBL/GenBank/DDBJ whole genome shotgun (WGS) entry which is preliminary data.</text>
</comment>
<evidence type="ECO:0000256" key="1">
    <source>
        <dbReference type="SAM" id="MobiDB-lite"/>
    </source>
</evidence>
<dbReference type="EMBL" id="JAQJAE010000001">
    <property type="protein sequence ID" value="KAJ5618117.1"/>
    <property type="molecule type" value="Genomic_DNA"/>
</dbReference>
<evidence type="ECO:0000313" key="3">
    <source>
        <dbReference type="Proteomes" id="UP001213799"/>
    </source>
</evidence>
<proteinExistence type="predicted"/>
<evidence type="ECO:0000313" key="2">
    <source>
        <dbReference type="EMBL" id="KAJ5618117.1"/>
    </source>
</evidence>
<organism evidence="2 3">
    <name type="scientific">Penicillium hordei</name>
    <dbReference type="NCBI Taxonomy" id="40994"/>
    <lineage>
        <taxon>Eukaryota</taxon>
        <taxon>Fungi</taxon>
        <taxon>Dikarya</taxon>
        <taxon>Ascomycota</taxon>
        <taxon>Pezizomycotina</taxon>
        <taxon>Eurotiomycetes</taxon>
        <taxon>Eurotiomycetidae</taxon>
        <taxon>Eurotiales</taxon>
        <taxon>Aspergillaceae</taxon>
        <taxon>Penicillium</taxon>
    </lineage>
</organism>
<dbReference type="RefSeq" id="XP_056759284.1">
    <property type="nucleotide sequence ID" value="XM_056894289.1"/>
</dbReference>
<dbReference type="Proteomes" id="UP001213799">
    <property type="component" value="Unassembled WGS sequence"/>
</dbReference>
<gene>
    <name evidence="2" type="ORF">N7537_003231</name>
</gene>
<accession>A0AAD6MPI9</accession>
<dbReference type="AlphaFoldDB" id="A0AAD6MPI9"/>
<reference evidence="2" key="1">
    <citation type="journal article" date="2023" name="IMA Fungus">
        <title>Comparative genomic study of the Penicillium genus elucidates a diverse pangenome and 15 lateral gene transfer events.</title>
        <authorList>
            <person name="Petersen C."/>
            <person name="Sorensen T."/>
            <person name="Nielsen M.R."/>
            <person name="Sondergaard T.E."/>
            <person name="Sorensen J.L."/>
            <person name="Fitzpatrick D.A."/>
            <person name="Frisvad J.C."/>
            <person name="Nielsen K.L."/>
        </authorList>
    </citation>
    <scope>NUCLEOTIDE SEQUENCE</scope>
    <source>
        <strain evidence="2">IBT 12815</strain>
    </source>
</reference>
<reference evidence="2" key="2">
    <citation type="submission" date="2023-01" db="EMBL/GenBank/DDBJ databases">
        <authorList>
            <person name="Petersen C."/>
        </authorList>
    </citation>
    <scope>NUCLEOTIDE SEQUENCE</scope>
    <source>
        <strain evidence="2">IBT 12815</strain>
    </source>
</reference>